<dbReference type="Pfam" id="PF16095">
    <property type="entry name" value="COR-A"/>
    <property type="match status" value="1"/>
</dbReference>
<dbReference type="InterPro" id="IPR020859">
    <property type="entry name" value="ROC"/>
</dbReference>
<reference evidence="15" key="1">
    <citation type="journal article" date="2023" name="Plants (Basel)">
        <title>Genomic Analysis of Leptolyngbya boryana CZ1 Reveals Efficient Carbon Fixation Modules.</title>
        <authorList>
            <person name="Bai X."/>
            <person name="Wang H."/>
            <person name="Cheng W."/>
            <person name="Wang J."/>
            <person name="Ma M."/>
            <person name="Hu H."/>
            <person name="Song Z."/>
            <person name="Ma H."/>
            <person name="Fan Y."/>
            <person name="Du C."/>
            <person name="Xu J."/>
        </authorList>
    </citation>
    <scope>NUCLEOTIDE SEQUENCE</scope>
    <source>
        <strain evidence="15">CZ1</strain>
    </source>
</reference>
<evidence type="ECO:0000256" key="3">
    <source>
        <dbReference type="ARBA" id="ARBA00022614"/>
    </source>
</evidence>
<evidence type="ECO:0000256" key="11">
    <source>
        <dbReference type="ARBA" id="ARBA00048679"/>
    </source>
</evidence>
<keyword evidence="6" id="KW-0547">Nucleotide-binding</keyword>
<dbReference type="FunFam" id="3.80.10.10:FF:001164">
    <property type="entry name" value="GH01279p"/>
    <property type="match status" value="1"/>
</dbReference>
<feature type="domain" description="HTH cro/C1-type" evidence="13">
    <location>
        <begin position="18"/>
        <end position="74"/>
    </location>
</feature>
<dbReference type="GO" id="GO:0005524">
    <property type="term" value="F:ATP binding"/>
    <property type="evidence" value="ECO:0007669"/>
    <property type="project" value="UniProtKB-KW"/>
</dbReference>
<dbReference type="InterPro" id="IPR027417">
    <property type="entry name" value="P-loop_NTPase"/>
</dbReference>
<dbReference type="Gene3D" id="3.40.50.300">
    <property type="entry name" value="P-loop containing nucleotide triphosphate hydrolases"/>
    <property type="match status" value="1"/>
</dbReference>
<dbReference type="GO" id="GO:0003677">
    <property type="term" value="F:DNA binding"/>
    <property type="evidence" value="ECO:0007669"/>
    <property type="project" value="InterPro"/>
</dbReference>
<keyword evidence="3" id="KW-0433">Leucine-rich repeat</keyword>
<dbReference type="SMART" id="SM00364">
    <property type="entry name" value="LRR_BAC"/>
    <property type="match status" value="14"/>
</dbReference>
<dbReference type="NCBIfam" id="TIGR00231">
    <property type="entry name" value="small_GTP"/>
    <property type="match status" value="1"/>
</dbReference>
<dbReference type="Gene3D" id="3.30.310.200">
    <property type="match status" value="1"/>
</dbReference>
<dbReference type="GO" id="GO:0007165">
    <property type="term" value="P:signal transduction"/>
    <property type="evidence" value="ECO:0007669"/>
    <property type="project" value="InterPro"/>
</dbReference>
<dbReference type="Gene3D" id="1.10.10.2200">
    <property type="match status" value="1"/>
</dbReference>
<dbReference type="Pfam" id="PF13855">
    <property type="entry name" value="LRR_8"/>
    <property type="match status" value="4"/>
</dbReference>
<dbReference type="SUPFAM" id="SSF52058">
    <property type="entry name" value="L domain-like"/>
    <property type="match status" value="2"/>
</dbReference>
<dbReference type="InterPro" id="IPR050216">
    <property type="entry name" value="LRR_domain-containing"/>
</dbReference>
<dbReference type="GO" id="GO:0005737">
    <property type="term" value="C:cytoplasm"/>
    <property type="evidence" value="ECO:0007669"/>
    <property type="project" value="TreeGrafter"/>
</dbReference>
<sequence length="1122" mass="127150">MPANSRTFLASPEGIDRLNAAKAKLNLTHAAIAERAGVSVDTVRRLWQPERGKRVSEASVSAIAQALGLSPEEIVSEKAWHSEAKRRIQEALVSNAIALDLSGLQLTTVPAELGQLVNLTRLYLHNNQLTTVPAELGQLVNLTELYLHNNQLTTVPAELGQLVNLTELYLHNNQLTTVPAELGQLVNLTELYLSNNQLTTVPAELGQLVNLTRLYLSNNQLTTVPAELGQFVNLTGLYLSNNQLTTVPAELGQLVNLTELYLDNNQLTTVPAELGQLVNLTGLYLDNNQLTTVPAELGQLVNLTRLYLHNNQLTTVPAELGQLVNLTGLSLSNNQLTTVPAELGQLVNLTELYLDNNQLTTVPAELGQLVNLTELYLSNNQLTTVPAELGQLVNLTELYLDSNQLMSVPKFISCFSKLGRIDLNDNVLIALPEFLMHLSSLQVLCLHNNKLAIPSEILGATWEEINSGTTPAKPQDILSYYFRTLSDLQPLNEAKLILVGFGNVGKTSLINRLIHNKFDPDSKKTQGIQITHWNLQLNDTEEIKLNVWDFGGQEIMHSTHQFFLTERSLYLLVLNGRQGHEDSDAEYWLELIQSFGNSSPVIVVLNKIQDHPFDVNRSALKQKFPNICEFIATDFEAQIGTDQLRTAIERETDRLEHLRLAFPTSWFEIKNRLTSITKNYIRFEEYRSICEADGETDASAQDSLATHLHNLGIALNYKDDLRLRGTHVLNPHWVTSGIYQLLNAPEITANKGELTTTNLAQTLDRESYPPECYDFLLELMRKFELCFRFQEDENRYLIPDLLDKQQPPEAEDFHPAECLNFRYEYPILPEGLLPRFIVRTHVLSTSHLRWRTGVILEFEGNRALVKADRHDRSVTININGAINGRNRLLGIIRSDFDRIHSNFKFKPEEKVPVPAHPEILLNYQDLIVMEKNNLREFPHVINGKVITLKVQDLLKGVDLTDTRRRRPDAGFRDQALRLFYSYSHKDEALRDELEVRLKLLQRNNLIQPWHDRRILPGADWKHELDTNLARADIILLLISPDFIASDYCYEIEVAQALKRHDAKEALVLPILIRPVNWDAIPFNHLQALPTDLKAVTQWTNQDAAWLSIEQGIEKVIREKLHR</sequence>
<evidence type="ECO:0000256" key="6">
    <source>
        <dbReference type="ARBA" id="ARBA00022741"/>
    </source>
</evidence>
<reference evidence="15" key="2">
    <citation type="submission" date="2023-07" db="EMBL/GenBank/DDBJ databases">
        <authorList>
            <person name="Bai X.-H."/>
            <person name="Wang H.-H."/>
            <person name="Wang J."/>
            <person name="Ma M.-Y."/>
            <person name="Hu H.-H."/>
            <person name="Song Z.-L."/>
            <person name="Ma H.-G."/>
            <person name="Fan Y."/>
            <person name="Du C.-Y."/>
            <person name="Xu J.-C."/>
        </authorList>
    </citation>
    <scope>NUCLEOTIDE SEQUENCE</scope>
    <source>
        <strain evidence="15">CZ1</strain>
    </source>
</reference>
<keyword evidence="7" id="KW-0418">Kinase</keyword>
<keyword evidence="8" id="KW-0067">ATP-binding</keyword>
<evidence type="ECO:0000259" key="14">
    <source>
        <dbReference type="PROSITE" id="PS51424"/>
    </source>
</evidence>
<dbReference type="Pfam" id="PF13676">
    <property type="entry name" value="TIR_2"/>
    <property type="match status" value="1"/>
</dbReference>
<dbReference type="EC" id="2.7.11.1" evidence="1"/>
<feature type="domain" description="Roc" evidence="14">
    <location>
        <begin position="487"/>
        <end position="655"/>
    </location>
</feature>
<evidence type="ECO:0000256" key="5">
    <source>
        <dbReference type="ARBA" id="ARBA00022737"/>
    </source>
</evidence>
<dbReference type="InterPro" id="IPR036388">
    <property type="entry name" value="WH-like_DNA-bd_sf"/>
</dbReference>
<dbReference type="EMBL" id="CP130144">
    <property type="protein sequence ID" value="WNZ44261.1"/>
    <property type="molecule type" value="Genomic_DNA"/>
</dbReference>
<evidence type="ECO:0000259" key="12">
    <source>
        <dbReference type="PROSITE" id="PS50104"/>
    </source>
</evidence>
<dbReference type="PROSITE" id="PS50943">
    <property type="entry name" value="HTH_CROC1"/>
    <property type="match status" value="1"/>
</dbReference>
<dbReference type="InterPro" id="IPR003591">
    <property type="entry name" value="Leu-rich_rpt_typical-subtyp"/>
</dbReference>
<dbReference type="FunFam" id="3.80.10.10:FF:000041">
    <property type="entry name" value="LRR receptor-like serine/threonine-protein kinase ERECTA"/>
    <property type="match status" value="2"/>
</dbReference>
<evidence type="ECO:0000313" key="15">
    <source>
        <dbReference type="EMBL" id="WNZ44261.1"/>
    </source>
</evidence>
<dbReference type="PRINTS" id="PR00449">
    <property type="entry name" value="RASTRNSFRMNG"/>
</dbReference>
<evidence type="ECO:0000256" key="8">
    <source>
        <dbReference type="ARBA" id="ARBA00022840"/>
    </source>
</evidence>
<dbReference type="GO" id="GO:0004674">
    <property type="term" value="F:protein serine/threonine kinase activity"/>
    <property type="evidence" value="ECO:0007669"/>
    <property type="project" value="UniProtKB-KW"/>
</dbReference>
<dbReference type="SMART" id="SM00255">
    <property type="entry name" value="TIR"/>
    <property type="match status" value="1"/>
</dbReference>
<dbReference type="SMART" id="SM00365">
    <property type="entry name" value="LRR_SD22"/>
    <property type="match status" value="10"/>
</dbReference>
<dbReference type="InterPro" id="IPR035897">
    <property type="entry name" value="Toll_tir_struct_dom_sf"/>
</dbReference>
<dbReference type="SUPFAM" id="SSF52200">
    <property type="entry name" value="Toll/Interleukin receptor TIR domain"/>
    <property type="match status" value="1"/>
</dbReference>
<dbReference type="SMART" id="SM00369">
    <property type="entry name" value="LRR_TYP"/>
    <property type="match status" value="14"/>
</dbReference>
<keyword evidence="9" id="KW-0342">GTP-binding</keyword>
<accession>A0AA97AUG5</accession>
<dbReference type="InterPro" id="IPR001387">
    <property type="entry name" value="Cro/C1-type_HTH"/>
</dbReference>
<name>A0AA97AUG5_LEPBY</name>
<comment type="catalytic activity">
    <reaction evidence="11">
        <text>L-seryl-[protein] + ATP = O-phospho-L-seryl-[protein] + ADP + H(+)</text>
        <dbReference type="Rhea" id="RHEA:17989"/>
        <dbReference type="Rhea" id="RHEA-COMP:9863"/>
        <dbReference type="Rhea" id="RHEA-COMP:11604"/>
        <dbReference type="ChEBI" id="CHEBI:15378"/>
        <dbReference type="ChEBI" id="CHEBI:29999"/>
        <dbReference type="ChEBI" id="CHEBI:30616"/>
        <dbReference type="ChEBI" id="CHEBI:83421"/>
        <dbReference type="ChEBI" id="CHEBI:456216"/>
        <dbReference type="EC" id="2.7.11.1"/>
    </reaction>
</comment>
<gene>
    <name evidence="15" type="ORF">Q2T42_20760</name>
</gene>
<proteinExistence type="predicted"/>
<dbReference type="AlphaFoldDB" id="A0AA97AUG5"/>
<comment type="catalytic activity">
    <reaction evidence="10">
        <text>L-threonyl-[protein] + ATP = O-phospho-L-threonyl-[protein] + ADP + H(+)</text>
        <dbReference type="Rhea" id="RHEA:46608"/>
        <dbReference type="Rhea" id="RHEA-COMP:11060"/>
        <dbReference type="Rhea" id="RHEA-COMP:11605"/>
        <dbReference type="ChEBI" id="CHEBI:15378"/>
        <dbReference type="ChEBI" id="CHEBI:30013"/>
        <dbReference type="ChEBI" id="CHEBI:30616"/>
        <dbReference type="ChEBI" id="CHEBI:61977"/>
        <dbReference type="ChEBI" id="CHEBI:456216"/>
        <dbReference type="EC" id="2.7.11.1"/>
    </reaction>
</comment>
<dbReference type="Gene3D" id="3.40.50.10140">
    <property type="entry name" value="Toll/interleukin-1 receptor homology (TIR) domain"/>
    <property type="match status" value="1"/>
</dbReference>
<keyword evidence="2" id="KW-0723">Serine/threonine-protein kinase</keyword>
<evidence type="ECO:0000256" key="7">
    <source>
        <dbReference type="ARBA" id="ARBA00022777"/>
    </source>
</evidence>
<dbReference type="SMART" id="SM00175">
    <property type="entry name" value="RAB"/>
    <property type="match status" value="1"/>
</dbReference>
<evidence type="ECO:0000256" key="2">
    <source>
        <dbReference type="ARBA" id="ARBA00022527"/>
    </source>
</evidence>
<evidence type="ECO:0000256" key="9">
    <source>
        <dbReference type="ARBA" id="ARBA00023134"/>
    </source>
</evidence>
<dbReference type="InterPro" id="IPR032675">
    <property type="entry name" value="LRR_dom_sf"/>
</dbReference>
<evidence type="ECO:0000256" key="4">
    <source>
        <dbReference type="ARBA" id="ARBA00022679"/>
    </source>
</evidence>
<dbReference type="Pfam" id="PF00560">
    <property type="entry name" value="LRR_1"/>
    <property type="match status" value="2"/>
</dbReference>
<dbReference type="CDD" id="cd00093">
    <property type="entry name" value="HTH_XRE"/>
    <property type="match status" value="1"/>
</dbReference>
<dbReference type="Pfam" id="PF08477">
    <property type="entry name" value="Roc"/>
    <property type="match status" value="1"/>
</dbReference>
<keyword evidence="4" id="KW-0808">Transferase</keyword>
<dbReference type="InterPro" id="IPR001611">
    <property type="entry name" value="Leu-rich_rpt"/>
</dbReference>
<dbReference type="Pfam" id="PF25497">
    <property type="entry name" value="COR-B"/>
    <property type="match status" value="1"/>
</dbReference>
<evidence type="ECO:0000256" key="1">
    <source>
        <dbReference type="ARBA" id="ARBA00012513"/>
    </source>
</evidence>
<dbReference type="SUPFAM" id="SSF47413">
    <property type="entry name" value="lambda repressor-like DNA-binding domains"/>
    <property type="match status" value="1"/>
</dbReference>
<dbReference type="Gene3D" id="3.80.10.10">
    <property type="entry name" value="Ribonuclease Inhibitor"/>
    <property type="match status" value="4"/>
</dbReference>
<dbReference type="SUPFAM" id="SSF52540">
    <property type="entry name" value="P-loop containing nucleoside triphosphate hydrolases"/>
    <property type="match status" value="1"/>
</dbReference>
<evidence type="ECO:0000259" key="13">
    <source>
        <dbReference type="PROSITE" id="PS50943"/>
    </source>
</evidence>
<dbReference type="PANTHER" id="PTHR48051:SF39">
    <property type="entry name" value="P53-INDUCED DEATH DOMAIN PROTEIN 1"/>
    <property type="match status" value="1"/>
</dbReference>
<dbReference type="InterPro" id="IPR057263">
    <property type="entry name" value="COR-B"/>
</dbReference>
<dbReference type="PROSITE" id="PS51424">
    <property type="entry name" value="ROC"/>
    <property type="match status" value="1"/>
</dbReference>
<dbReference type="Gene3D" id="1.10.10.10">
    <property type="entry name" value="Winged helix-like DNA-binding domain superfamily/Winged helix DNA-binding domain"/>
    <property type="match status" value="1"/>
</dbReference>
<protein>
    <recommendedName>
        <fullName evidence="1">non-specific serine/threonine protein kinase</fullName>
        <ecNumber evidence="1">2.7.11.1</ecNumber>
    </recommendedName>
</protein>
<keyword evidence="5" id="KW-0677">Repeat</keyword>
<feature type="domain" description="TIR" evidence="12">
    <location>
        <begin position="974"/>
        <end position="1120"/>
    </location>
</feature>
<dbReference type="InterPro" id="IPR032171">
    <property type="entry name" value="COR-A"/>
</dbReference>
<dbReference type="SMART" id="SM00530">
    <property type="entry name" value="HTH_XRE"/>
    <property type="match status" value="1"/>
</dbReference>
<dbReference type="InterPro" id="IPR000157">
    <property type="entry name" value="TIR_dom"/>
</dbReference>
<dbReference type="PROSITE" id="PS51450">
    <property type="entry name" value="LRR"/>
    <property type="match status" value="13"/>
</dbReference>
<dbReference type="PROSITE" id="PS51419">
    <property type="entry name" value="RAB"/>
    <property type="match status" value="1"/>
</dbReference>
<dbReference type="Gene3D" id="1.10.260.40">
    <property type="entry name" value="lambda repressor-like DNA-binding domains"/>
    <property type="match status" value="1"/>
</dbReference>
<dbReference type="GO" id="GO:0009274">
    <property type="term" value="C:peptidoglycan-based cell wall"/>
    <property type="evidence" value="ECO:0007669"/>
    <property type="project" value="UniProtKB-ARBA"/>
</dbReference>
<evidence type="ECO:0000256" key="10">
    <source>
        <dbReference type="ARBA" id="ARBA00047899"/>
    </source>
</evidence>
<dbReference type="GO" id="GO:0005525">
    <property type="term" value="F:GTP binding"/>
    <property type="evidence" value="ECO:0007669"/>
    <property type="project" value="UniProtKB-KW"/>
</dbReference>
<dbReference type="InterPro" id="IPR005225">
    <property type="entry name" value="Small_GTP-bd"/>
</dbReference>
<dbReference type="RefSeq" id="WP_316426424.1">
    <property type="nucleotide sequence ID" value="NZ_CP130144.1"/>
</dbReference>
<dbReference type="PROSITE" id="PS50104">
    <property type="entry name" value="TIR"/>
    <property type="match status" value="1"/>
</dbReference>
<dbReference type="InterPro" id="IPR010982">
    <property type="entry name" value="Lambda_DNA-bd_dom_sf"/>
</dbReference>
<organism evidence="15">
    <name type="scientific">Leptolyngbya boryana CZ1</name>
    <dbReference type="NCBI Taxonomy" id="3060204"/>
    <lineage>
        <taxon>Bacteria</taxon>
        <taxon>Bacillati</taxon>
        <taxon>Cyanobacteriota</taxon>
        <taxon>Cyanophyceae</taxon>
        <taxon>Leptolyngbyales</taxon>
        <taxon>Leptolyngbyaceae</taxon>
        <taxon>Leptolyngbya group</taxon>
        <taxon>Leptolyngbya</taxon>
    </lineage>
</organism>
<dbReference type="PANTHER" id="PTHR48051">
    <property type="match status" value="1"/>
</dbReference>